<sequence>MAVTQEADAPNGAGAPANSHAFTHPAVTTNNGQLPSIDRSDTKDNQTNGVAGSTVRSGHTRNRSSSAPMRTPVTKAAPLTSRSPNAGTPKRHLLESGAHDNVQKLSPSEIFALTSDPDSLPIRAMTPDYAIQETPDSELHTIAELHAQALGSLQRPSKLANPTDKTRNSLASPSLSQAADARKKADARRRAEALHLDTTSDLSVLRPAFATRTSSTPASAQRMQPLFDSPADVSTRAVHANGAVSGADKKTSERSRRHKQSDPVPDAPPSPLSHNLPLPPLSMPTYLDLELSTDRPSQLYIRRDAATDVFYESTKVKLERLRNFLILPPQLENVLFFGALTCLDAWLYTFTILPIRFVKAAWIYLDWLSHNALNEAHDNATYVYRGLGRLWYRHRRRSSVPAPSPQLQANGAATPPRREGSSARRTSGSQRPADSRRGSSSQTKSSVNTHRTRSKPSLLKAEHKADLLQGLLIFLSCMVLMKFDASRMYHAIRGQSAIKLYVIYNVLEVFDRLFSALGQDILECLFSDDLLERNSHGRSHVFQPFWMFILALVYTVCHATALFYQVVTLNVAVNSYSNALLTLLMSNQFVEIKGTVFKKFEKEIGGLSITTSEPGSSSSGSSGSPGNESDTGAFSTFNILPASFTLLASAPVLQVLSPFLIVLASEMVVDWLKHAYITKFNATSPKIYGRFFDILAKDYYANVFSPPFASVTRRLGLPILPLACLFIRAAVQTPQLGAAAAGVVLDGELVVAVVVGLACCDRRPGECDGGVAAGRLLEVGEDGEGGGGAAAGGGVGVPAVFVQGDVEGVAAVECVEARQNVGVGVGVGLRLGGRCCKGSGQEGGGEDDVLHCC</sequence>
<evidence type="ECO:0000256" key="4">
    <source>
        <dbReference type="ARBA" id="ARBA00022989"/>
    </source>
</evidence>
<evidence type="ECO:0000256" key="2">
    <source>
        <dbReference type="ARBA" id="ARBA00008803"/>
    </source>
</evidence>
<feature type="region of interest" description="Disordered" evidence="6">
    <location>
        <begin position="239"/>
        <end position="278"/>
    </location>
</feature>
<dbReference type="PANTHER" id="PTHR13317">
    <property type="entry name" value="TRANSMEMBRANE ANTERIOR POSTERIOR TRANSFORMATION PROTEIN 1 HOMOLOG"/>
    <property type="match status" value="1"/>
</dbReference>
<keyword evidence="4" id="KW-1133">Transmembrane helix</keyword>
<evidence type="ECO:0000313" key="8">
    <source>
        <dbReference type="Proteomes" id="UP000327013"/>
    </source>
</evidence>
<evidence type="ECO:0000256" key="1">
    <source>
        <dbReference type="ARBA" id="ARBA00004141"/>
    </source>
</evidence>
<accession>A0A5N6KU81</accession>
<keyword evidence="5" id="KW-0472">Membrane</keyword>
<dbReference type="PANTHER" id="PTHR13317:SF4">
    <property type="entry name" value="TRANSMEMBRANE ANTERIOR POSTERIOR TRANSFORMATION PROTEIN 1 HOMOLOG"/>
    <property type="match status" value="1"/>
</dbReference>
<feature type="compositionally biased region" description="Polar residues" evidence="6">
    <location>
        <begin position="168"/>
        <end position="177"/>
    </location>
</feature>
<protein>
    <submittedName>
        <fullName evidence="7">Uncharacterized protein</fullName>
    </submittedName>
</protein>
<reference evidence="7 8" key="1">
    <citation type="submission" date="2019-06" db="EMBL/GenBank/DDBJ databases">
        <title>A chromosomal-level reference genome of Carpinus fangiana (Coryloideae, Betulaceae).</title>
        <authorList>
            <person name="Yang X."/>
            <person name="Wang Z."/>
            <person name="Zhang L."/>
            <person name="Hao G."/>
            <person name="Liu J."/>
            <person name="Yang Y."/>
        </authorList>
    </citation>
    <scope>NUCLEOTIDE SEQUENCE [LARGE SCALE GENOMIC DNA]</scope>
    <source>
        <strain evidence="7">Cfa_2016G</strain>
        <tissue evidence="7">Leaf</tissue>
    </source>
</reference>
<dbReference type="InterPro" id="IPR008010">
    <property type="entry name" value="Tatp1"/>
</dbReference>
<feature type="region of interest" description="Disordered" evidence="6">
    <location>
        <begin position="1"/>
        <end position="93"/>
    </location>
</feature>
<comment type="caution">
    <text evidence="7">The sequence shown here is derived from an EMBL/GenBank/DDBJ whole genome shotgun (WGS) entry which is preliminary data.</text>
</comment>
<keyword evidence="8" id="KW-1185">Reference proteome</keyword>
<evidence type="ECO:0000256" key="3">
    <source>
        <dbReference type="ARBA" id="ARBA00022692"/>
    </source>
</evidence>
<dbReference type="EMBL" id="VIBQ01000013">
    <property type="protein sequence ID" value="KAB8346060.1"/>
    <property type="molecule type" value="Genomic_DNA"/>
</dbReference>
<gene>
    <name evidence="7" type="ORF">FH972_023112</name>
</gene>
<evidence type="ECO:0000256" key="6">
    <source>
        <dbReference type="SAM" id="MobiDB-lite"/>
    </source>
</evidence>
<evidence type="ECO:0000313" key="7">
    <source>
        <dbReference type="EMBL" id="KAB8346060.1"/>
    </source>
</evidence>
<dbReference type="GO" id="GO:0005789">
    <property type="term" value="C:endoplasmic reticulum membrane"/>
    <property type="evidence" value="ECO:0007669"/>
    <property type="project" value="TreeGrafter"/>
</dbReference>
<comment type="similarity">
    <text evidence="2">Belongs to the TAPT1 family.</text>
</comment>
<feature type="compositionally biased region" description="Pro residues" evidence="6">
    <location>
        <begin position="265"/>
        <end position="278"/>
    </location>
</feature>
<organism evidence="7 8">
    <name type="scientific">Carpinus fangiana</name>
    <dbReference type="NCBI Taxonomy" id="176857"/>
    <lineage>
        <taxon>Eukaryota</taxon>
        <taxon>Viridiplantae</taxon>
        <taxon>Streptophyta</taxon>
        <taxon>Embryophyta</taxon>
        <taxon>Tracheophyta</taxon>
        <taxon>Spermatophyta</taxon>
        <taxon>Magnoliopsida</taxon>
        <taxon>eudicotyledons</taxon>
        <taxon>Gunneridae</taxon>
        <taxon>Pentapetalae</taxon>
        <taxon>rosids</taxon>
        <taxon>fabids</taxon>
        <taxon>Fagales</taxon>
        <taxon>Betulaceae</taxon>
        <taxon>Carpinus</taxon>
    </lineage>
</organism>
<feature type="region of interest" description="Disordered" evidence="6">
    <location>
        <begin position="399"/>
        <end position="457"/>
    </location>
</feature>
<evidence type="ECO:0000256" key="5">
    <source>
        <dbReference type="ARBA" id="ARBA00023136"/>
    </source>
</evidence>
<feature type="region of interest" description="Disordered" evidence="6">
    <location>
        <begin position="608"/>
        <end position="629"/>
    </location>
</feature>
<dbReference type="Pfam" id="PF05346">
    <property type="entry name" value="DUF747"/>
    <property type="match status" value="2"/>
</dbReference>
<feature type="compositionally biased region" description="Low complexity" evidence="6">
    <location>
        <begin position="9"/>
        <end position="18"/>
    </location>
</feature>
<dbReference type="AlphaFoldDB" id="A0A5N6KU81"/>
<feature type="compositionally biased region" description="Polar residues" evidence="6">
    <location>
        <begin position="423"/>
        <end position="432"/>
    </location>
</feature>
<proteinExistence type="inferred from homology"/>
<dbReference type="Proteomes" id="UP000327013">
    <property type="component" value="Unassembled WGS sequence"/>
</dbReference>
<comment type="subcellular location">
    <subcellularLocation>
        <location evidence="1">Membrane</location>
        <topology evidence="1">Multi-pass membrane protein</topology>
    </subcellularLocation>
</comment>
<keyword evidence="3" id="KW-0812">Transmembrane</keyword>
<feature type="compositionally biased region" description="Low complexity" evidence="6">
    <location>
        <begin position="612"/>
        <end position="629"/>
    </location>
</feature>
<dbReference type="OrthoDB" id="29023at2759"/>
<feature type="compositionally biased region" description="Polar residues" evidence="6">
    <location>
        <begin position="45"/>
        <end position="68"/>
    </location>
</feature>
<name>A0A5N6KU81_9ROSI</name>
<feature type="compositionally biased region" description="Basic and acidic residues" evidence="6">
    <location>
        <begin position="180"/>
        <end position="191"/>
    </location>
</feature>
<feature type="region of interest" description="Disordered" evidence="6">
    <location>
        <begin position="153"/>
        <end position="191"/>
    </location>
</feature>